<feature type="domain" description="HTH cro/C1-type" evidence="1">
    <location>
        <begin position="39"/>
        <end position="94"/>
    </location>
</feature>
<evidence type="ECO:0000313" key="2">
    <source>
        <dbReference type="EMBL" id="VZO35177.1"/>
    </source>
</evidence>
<accession>A0A7M4DE63</accession>
<reference evidence="2 3" key="1">
    <citation type="submission" date="2019-11" db="EMBL/GenBank/DDBJ databases">
        <authorList>
            <person name="Criscuolo A."/>
        </authorList>
    </citation>
    <scope>NUCLEOTIDE SEQUENCE [LARGE SCALE GENOMIC DNA]</scope>
    <source>
        <strain evidence="2">CIP111667</strain>
    </source>
</reference>
<dbReference type="SMART" id="SM00530">
    <property type="entry name" value="HTH_XRE"/>
    <property type="match status" value="1"/>
</dbReference>
<keyword evidence="3" id="KW-1185">Reference proteome</keyword>
<dbReference type="Gene3D" id="1.10.260.40">
    <property type="entry name" value="lambda repressor-like DNA-binding domains"/>
    <property type="match status" value="1"/>
</dbReference>
<dbReference type="AlphaFoldDB" id="A0A7M4DE63"/>
<dbReference type="GO" id="GO:0003677">
    <property type="term" value="F:DNA binding"/>
    <property type="evidence" value="ECO:0007669"/>
    <property type="project" value="InterPro"/>
</dbReference>
<dbReference type="Pfam" id="PF13744">
    <property type="entry name" value="HTH_37"/>
    <property type="match status" value="1"/>
</dbReference>
<dbReference type="InterPro" id="IPR010982">
    <property type="entry name" value="Lambda_DNA-bd_dom_sf"/>
</dbReference>
<protein>
    <submittedName>
        <fullName evidence="2">Helix-turn-helix protein</fullName>
    </submittedName>
</protein>
<organism evidence="2 3">
    <name type="scientific">Occultella aeris</name>
    <dbReference type="NCBI Taxonomy" id="2761496"/>
    <lineage>
        <taxon>Bacteria</taxon>
        <taxon>Bacillati</taxon>
        <taxon>Actinomycetota</taxon>
        <taxon>Actinomycetes</taxon>
        <taxon>Micrococcales</taxon>
        <taxon>Ruaniaceae</taxon>
        <taxon>Occultella</taxon>
    </lineage>
</organism>
<evidence type="ECO:0000313" key="3">
    <source>
        <dbReference type="Proteomes" id="UP000419743"/>
    </source>
</evidence>
<dbReference type="InterPro" id="IPR001387">
    <property type="entry name" value="Cro/C1-type_HTH"/>
</dbReference>
<dbReference type="EMBL" id="CACRYJ010000006">
    <property type="protein sequence ID" value="VZO35177.1"/>
    <property type="molecule type" value="Genomic_DNA"/>
</dbReference>
<name>A0A7M4DE63_9MICO</name>
<comment type="caution">
    <text evidence="2">The sequence shown here is derived from an EMBL/GenBank/DDBJ whole genome shotgun (WGS) entry which is preliminary data.</text>
</comment>
<dbReference type="SUPFAM" id="SSF47413">
    <property type="entry name" value="lambda repressor-like DNA-binding domains"/>
    <property type="match status" value="1"/>
</dbReference>
<dbReference type="PROSITE" id="PS50943">
    <property type="entry name" value="HTH_CROC1"/>
    <property type="match status" value="1"/>
</dbReference>
<gene>
    <name evidence="2" type="ORF">HALOF300_00403</name>
</gene>
<dbReference type="CDD" id="cd00093">
    <property type="entry name" value="HTH_XRE"/>
    <property type="match status" value="1"/>
</dbReference>
<sequence>MARNWKDVRRDAVEAGRLDEQRIEDAREDMLGTLRAHRLAEIRKSHQISQRALAASMSVSQARVSTIERGKLTRTELGTLQSYVEALGGRLKVVAEFGDESLIVRD</sequence>
<proteinExistence type="predicted"/>
<evidence type="ECO:0000259" key="1">
    <source>
        <dbReference type="PROSITE" id="PS50943"/>
    </source>
</evidence>
<dbReference type="RefSeq" id="WP_156738968.1">
    <property type="nucleotide sequence ID" value="NZ_CACRYJ010000006.1"/>
</dbReference>
<dbReference type="Proteomes" id="UP000419743">
    <property type="component" value="Unassembled WGS sequence"/>
</dbReference>
<dbReference type="InterPro" id="IPR039554">
    <property type="entry name" value="HigA2-like_HTH"/>
</dbReference>